<evidence type="ECO:0000313" key="9">
    <source>
        <dbReference type="Proteomes" id="UP000036681"/>
    </source>
</evidence>
<dbReference type="GO" id="GO:0070525">
    <property type="term" value="P:tRNA threonylcarbamoyladenosine metabolic process"/>
    <property type="evidence" value="ECO:0007669"/>
    <property type="project" value="TreeGrafter"/>
</dbReference>
<dbReference type="Gene3D" id="3.30.310.50">
    <property type="entry name" value="Alpha-D-phosphohexomutase, C-terminal domain"/>
    <property type="match status" value="1"/>
</dbReference>
<protein>
    <recommendedName>
        <fullName evidence="8">L antigen family member 3</fullName>
    </recommendedName>
</protein>
<name>A0A9J2Q4P6_ASCLU</name>
<proteinExistence type="inferred from homology"/>
<dbReference type="Pfam" id="PF09341">
    <property type="entry name" value="Pcc1"/>
    <property type="match status" value="1"/>
</dbReference>
<evidence type="ECO:0000313" key="10">
    <source>
        <dbReference type="WBParaSite" id="ALUE_0001739601-mRNA-1"/>
    </source>
</evidence>
<evidence type="ECO:0000256" key="1">
    <source>
        <dbReference type="ARBA" id="ARBA00004123"/>
    </source>
</evidence>
<evidence type="ECO:0000256" key="8">
    <source>
        <dbReference type="ARBA" id="ARBA00076355"/>
    </source>
</evidence>
<keyword evidence="6" id="KW-0539">Nucleus</keyword>
<dbReference type="GO" id="GO:0005737">
    <property type="term" value="C:cytoplasm"/>
    <property type="evidence" value="ECO:0007669"/>
    <property type="project" value="UniProtKB-SubCell"/>
</dbReference>
<dbReference type="Proteomes" id="UP000036681">
    <property type="component" value="Unplaced"/>
</dbReference>
<accession>A0A9J2Q4P6</accession>
<evidence type="ECO:0000256" key="7">
    <source>
        <dbReference type="ARBA" id="ARBA00053047"/>
    </source>
</evidence>
<evidence type="ECO:0000256" key="6">
    <source>
        <dbReference type="ARBA" id="ARBA00023242"/>
    </source>
</evidence>
<sequence length="158" mass="17458">MESKKAIRSNVGAQKVDDVVVEFNDESDEESEVKAEHQLTSSTVSQSMHSAVIRIDLESSEAAAMICRTLAVDKEPMRSTATRILSTEGSVLVVNISSTDRKYLQKSVDNLFDMCDLAKQTYDIVGGYELNAEKETIARKKKRTVRNSNLSVVENGVP</sequence>
<dbReference type="InterPro" id="IPR015419">
    <property type="entry name" value="CTAG/Pcc1"/>
</dbReference>
<dbReference type="GO" id="GO:0005634">
    <property type="term" value="C:nucleus"/>
    <property type="evidence" value="ECO:0007669"/>
    <property type="project" value="UniProtKB-SubCell"/>
</dbReference>
<dbReference type="PANTHER" id="PTHR31283">
    <property type="entry name" value="EKC/KEOPS COMPLEX SUBUNIT PCC1 FAMILY MEMBER"/>
    <property type="match status" value="1"/>
</dbReference>
<dbReference type="PANTHER" id="PTHR31283:SF5">
    <property type="entry name" value="EKC_KEOPS COMPLEX SUBUNIT LAGE3"/>
    <property type="match status" value="1"/>
</dbReference>
<dbReference type="AlphaFoldDB" id="A0A9J2Q4P6"/>
<dbReference type="WBParaSite" id="ALUE_0001739601-mRNA-1">
    <property type="protein sequence ID" value="ALUE_0001739601-mRNA-1"/>
    <property type="gene ID" value="ALUE_0001739601"/>
</dbReference>
<dbReference type="FunFam" id="3.30.310.50:FF:000005">
    <property type="entry name" value="L antigen family member 3"/>
    <property type="match status" value="1"/>
</dbReference>
<organism evidence="9 10">
    <name type="scientific">Ascaris lumbricoides</name>
    <name type="common">Giant roundworm</name>
    <dbReference type="NCBI Taxonomy" id="6252"/>
    <lineage>
        <taxon>Eukaryota</taxon>
        <taxon>Metazoa</taxon>
        <taxon>Ecdysozoa</taxon>
        <taxon>Nematoda</taxon>
        <taxon>Chromadorea</taxon>
        <taxon>Rhabditida</taxon>
        <taxon>Spirurina</taxon>
        <taxon>Ascaridomorpha</taxon>
        <taxon>Ascaridoidea</taxon>
        <taxon>Ascarididae</taxon>
        <taxon>Ascaris</taxon>
    </lineage>
</organism>
<evidence type="ECO:0000256" key="3">
    <source>
        <dbReference type="ARBA" id="ARBA00007073"/>
    </source>
</evidence>
<evidence type="ECO:0000256" key="2">
    <source>
        <dbReference type="ARBA" id="ARBA00004496"/>
    </source>
</evidence>
<evidence type="ECO:0000256" key="4">
    <source>
        <dbReference type="ARBA" id="ARBA00022490"/>
    </source>
</evidence>
<dbReference type="GO" id="GO:0000408">
    <property type="term" value="C:EKC/KEOPS complex"/>
    <property type="evidence" value="ECO:0007669"/>
    <property type="project" value="TreeGrafter"/>
</dbReference>
<keyword evidence="5" id="KW-0819">tRNA processing</keyword>
<comment type="similarity">
    <text evidence="3">Belongs to the CTAG/PCC1 family.</text>
</comment>
<evidence type="ECO:0000256" key="5">
    <source>
        <dbReference type="ARBA" id="ARBA00022694"/>
    </source>
</evidence>
<dbReference type="GO" id="GO:0008033">
    <property type="term" value="P:tRNA processing"/>
    <property type="evidence" value="ECO:0007669"/>
    <property type="project" value="UniProtKB-KW"/>
</dbReference>
<keyword evidence="4" id="KW-0963">Cytoplasm</keyword>
<comment type="subcellular location">
    <subcellularLocation>
        <location evidence="2">Cytoplasm</location>
    </subcellularLocation>
    <subcellularLocation>
        <location evidence="1">Nucleus</location>
    </subcellularLocation>
</comment>
<keyword evidence="9" id="KW-1185">Reference proteome</keyword>
<comment type="function">
    <text evidence="7">Component of the EKC/KEOPS complex that is required for the formation of a threonylcarbamoyl group on adenosine at position 37 (t(6)A37) in tRNAs that read codons beginning with adenine. The complex is probably involved in the transfer of the threonylcarbamoyl moiety of threonylcarbamoyl-AMP (TC-AMP) to the N6 group of A37. LAGE3 functions as a dimerization module for the complex.</text>
</comment>
<reference evidence="10" key="1">
    <citation type="submission" date="2023-03" db="UniProtKB">
        <authorList>
            <consortium name="WormBaseParasite"/>
        </authorList>
    </citation>
    <scope>IDENTIFICATION</scope>
</reference>